<dbReference type="KEGG" id="cac:CA_C0345"/>
<proteinExistence type="predicted"/>
<organism evidence="1 2">
    <name type="scientific">Clostridium acetobutylicum (strain ATCC 824 / DSM 792 / JCM 1419 / IAM 19013 / LMG 5710 / NBRC 13948 / NRRL B-527 / VKM B-1787 / 2291 / W)</name>
    <dbReference type="NCBI Taxonomy" id="272562"/>
    <lineage>
        <taxon>Bacteria</taxon>
        <taxon>Bacillati</taxon>
        <taxon>Bacillota</taxon>
        <taxon>Clostridia</taxon>
        <taxon>Eubacteriales</taxon>
        <taxon>Clostridiaceae</taxon>
        <taxon>Clostridium</taxon>
    </lineage>
</organism>
<gene>
    <name evidence="1" type="ordered locus">CA_C0345</name>
</gene>
<dbReference type="RefSeq" id="WP_010963667.1">
    <property type="nucleotide sequence ID" value="NC_003030.1"/>
</dbReference>
<name>Q97M55_CLOAB</name>
<dbReference type="PATRIC" id="fig|272562.8.peg.539"/>
<keyword evidence="2" id="KW-1185">Reference proteome</keyword>
<evidence type="ECO:0000313" key="1">
    <source>
        <dbReference type="EMBL" id="AAK78325.1"/>
    </source>
</evidence>
<dbReference type="Proteomes" id="UP000000814">
    <property type="component" value="Chromosome"/>
</dbReference>
<protein>
    <submittedName>
        <fullName evidence="1">Uncharacterized protein</fullName>
    </submittedName>
</protein>
<dbReference type="EMBL" id="AE001437">
    <property type="protein sequence ID" value="AAK78325.1"/>
    <property type="molecule type" value="Genomic_DNA"/>
</dbReference>
<reference evidence="1 2" key="1">
    <citation type="journal article" date="2001" name="J. Bacteriol.">
        <title>Genome sequence and comparative analysis of the solvent-producing bacterium Clostridium acetobutylicum.</title>
        <authorList>
            <person name="Nolling J."/>
            <person name="Breton G."/>
            <person name="Omelchenko M.V."/>
            <person name="Makarova K.S."/>
            <person name="Zeng Q."/>
            <person name="Gibson R."/>
            <person name="Lee H.M."/>
            <person name="Dubois J."/>
            <person name="Qiu D."/>
            <person name="Hitti J."/>
            <person name="Wolf Y.I."/>
            <person name="Tatusov R.L."/>
            <person name="Sabathe F."/>
            <person name="Doucette-Stamm L."/>
            <person name="Soucaille P."/>
            <person name="Daly M.J."/>
            <person name="Bennett G.N."/>
            <person name="Koonin E.V."/>
            <person name="Smith D.R."/>
        </authorList>
    </citation>
    <scope>NUCLEOTIDE SEQUENCE [LARGE SCALE GENOMIC DNA]</scope>
    <source>
        <strain evidence="2">ATCC 824 / DSM 792 / JCM 1419 / LMG 5710 / VKM B-1787</strain>
    </source>
</reference>
<dbReference type="HOGENOM" id="CLU_2786405_0_0_9"/>
<dbReference type="STRING" id="272562.CA_C0345"/>
<dbReference type="GeneID" id="44996856"/>
<accession>Q97M55</accession>
<evidence type="ECO:0000313" key="2">
    <source>
        <dbReference type="Proteomes" id="UP000000814"/>
    </source>
</evidence>
<dbReference type="AlphaFoldDB" id="Q97M55"/>
<sequence>MNQRKPSRGSSGKKGRQFVLPQRIEDSISNSTPEFKLQLAKELGLPKDVFANGIVRVEVPLDGALICI</sequence>
<dbReference type="PIR" id="B96942">
    <property type="entry name" value="B96942"/>
</dbReference>